<keyword evidence="4 11" id="KW-0436">Ligase</keyword>
<dbReference type="PRINTS" id="PR01039">
    <property type="entry name" value="TRNASYNTHTRP"/>
</dbReference>
<organism evidence="12 13">
    <name type="scientific">Adiantum capillus-veneris</name>
    <name type="common">Maidenhair fern</name>
    <dbReference type="NCBI Taxonomy" id="13818"/>
    <lineage>
        <taxon>Eukaryota</taxon>
        <taxon>Viridiplantae</taxon>
        <taxon>Streptophyta</taxon>
        <taxon>Embryophyta</taxon>
        <taxon>Tracheophyta</taxon>
        <taxon>Polypodiopsida</taxon>
        <taxon>Polypodiidae</taxon>
        <taxon>Polypodiales</taxon>
        <taxon>Pteridineae</taxon>
        <taxon>Pteridaceae</taxon>
        <taxon>Vittarioideae</taxon>
        <taxon>Adiantum</taxon>
    </lineage>
</organism>
<dbReference type="InterPro" id="IPR002306">
    <property type="entry name" value="Trp-tRNA-ligase"/>
</dbReference>
<evidence type="ECO:0000256" key="4">
    <source>
        <dbReference type="ARBA" id="ARBA00022598"/>
    </source>
</evidence>
<protein>
    <recommendedName>
        <fullName evidence="3">tryptophan--tRNA ligase</fullName>
        <ecNumber evidence="3">6.1.1.2</ecNumber>
    </recommendedName>
    <alternativeName>
        <fullName evidence="9">Tryptophanyl-tRNA synthetase</fullName>
    </alternativeName>
</protein>
<dbReference type="PROSITE" id="PS00178">
    <property type="entry name" value="AA_TRNA_LIGASE_I"/>
    <property type="match status" value="1"/>
</dbReference>
<evidence type="ECO:0000256" key="2">
    <source>
        <dbReference type="ARBA" id="ARBA00005594"/>
    </source>
</evidence>
<dbReference type="PANTHER" id="PTHR43766">
    <property type="entry name" value="TRYPTOPHAN--TRNA LIGASE, MITOCHONDRIAL"/>
    <property type="match status" value="1"/>
</dbReference>
<keyword evidence="6 11" id="KW-0067">ATP-binding</keyword>
<dbReference type="AlphaFoldDB" id="A0A9D4UG60"/>
<dbReference type="InterPro" id="IPR002305">
    <property type="entry name" value="aa-tRNA-synth_Ic"/>
</dbReference>
<dbReference type="OrthoDB" id="15808at2759"/>
<dbReference type="SUPFAM" id="SSF52374">
    <property type="entry name" value="Nucleotidylyl transferase"/>
    <property type="match status" value="1"/>
</dbReference>
<evidence type="ECO:0000313" key="12">
    <source>
        <dbReference type="EMBL" id="KAI5067097.1"/>
    </source>
</evidence>
<comment type="subcellular location">
    <subcellularLocation>
        <location evidence="1">Mitochondrion</location>
    </subcellularLocation>
</comment>
<dbReference type="GO" id="GO:0004830">
    <property type="term" value="F:tryptophan-tRNA ligase activity"/>
    <property type="evidence" value="ECO:0007669"/>
    <property type="project" value="UniProtKB-EC"/>
</dbReference>
<comment type="similarity">
    <text evidence="2 11">Belongs to the class-I aminoacyl-tRNA synthetase family.</text>
</comment>
<dbReference type="Proteomes" id="UP000886520">
    <property type="component" value="Chromosome 17"/>
</dbReference>
<comment type="caution">
    <text evidence="12">The sequence shown here is derived from an EMBL/GenBank/DDBJ whole genome shotgun (WGS) entry which is preliminary data.</text>
</comment>
<dbReference type="NCBIfam" id="TIGR00233">
    <property type="entry name" value="trpS"/>
    <property type="match status" value="1"/>
</dbReference>
<evidence type="ECO:0000256" key="8">
    <source>
        <dbReference type="ARBA" id="ARBA00023146"/>
    </source>
</evidence>
<dbReference type="GO" id="GO:0009791">
    <property type="term" value="P:post-embryonic development"/>
    <property type="evidence" value="ECO:0007669"/>
    <property type="project" value="UniProtKB-ARBA"/>
</dbReference>
<evidence type="ECO:0000256" key="9">
    <source>
        <dbReference type="ARBA" id="ARBA00030268"/>
    </source>
</evidence>
<evidence type="ECO:0000256" key="1">
    <source>
        <dbReference type="ARBA" id="ARBA00004173"/>
    </source>
</evidence>
<evidence type="ECO:0000313" key="13">
    <source>
        <dbReference type="Proteomes" id="UP000886520"/>
    </source>
</evidence>
<dbReference type="GO" id="GO:0009507">
    <property type="term" value="C:chloroplast"/>
    <property type="evidence" value="ECO:0007669"/>
    <property type="project" value="TreeGrafter"/>
</dbReference>
<dbReference type="GO" id="GO:0048608">
    <property type="term" value="P:reproductive structure development"/>
    <property type="evidence" value="ECO:0007669"/>
    <property type="project" value="UniProtKB-ARBA"/>
</dbReference>
<accession>A0A9D4UG60</accession>
<dbReference type="GO" id="GO:0005524">
    <property type="term" value="F:ATP binding"/>
    <property type="evidence" value="ECO:0007669"/>
    <property type="project" value="UniProtKB-KW"/>
</dbReference>
<dbReference type="Pfam" id="PF00579">
    <property type="entry name" value="tRNA-synt_1b"/>
    <property type="match status" value="1"/>
</dbReference>
<dbReference type="EMBL" id="JABFUD020000017">
    <property type="protein sequence ID" value="KAI5067097.1"/>
    <property type="molecule type" value="Genomic_DNA"/>
</dbReference>
<evidence type="ECO:0000256" key="5">
    <source>
        <dbReference type="ARBA" id="ARBA00022741"/>
    </source>
</evidence>
<dbReference type="HAMAP" id="MF_00140_B">
    <property type="entry name" value="Trp_tRNA_synth_B"/>
    <property type="match status" value="1"/>
</dbReference>
<dbReference type="GO" id="GO:0006436">
    <property type="term" value="P:tryptophanyl-tRNA aminoacylation"/>
    <property type="evidence" value="ECO:0007669"/>
    <property type="project" value="InterPro"/>
</dbReference>
<keyword evidence="5 11" id="KW-0547">Nucleotide-binding</keyword>
<keyword evidence="8 11" id="KW-0030">Aminoacyl-tRNA synthetase</keyword>
<proteinExistence type="inferred from homology"/>
<dbReference type="InterPro" id="IPR014729">
    <property type="entry name" value="Rossmann-like_a/b/a_fold"/>
</dbReference>
<dbReference type="Gene3D" id="1.10.240.10">
    <property type="entry name" value="Tyrosyl-Transfer RNA Synthetase"/>
    <property type="match status" value="1"/>
</dbReference>
<evidence type="ECO:0000256" key="11">
    <source>
        <dbReference type="RuleBase" id="RU363036"/>
    </source>
</evidence>
<dbReference type="PANTHER" id="PTHR43766:SF1">
    <property type="entry name" value="TRYPTOPHAN--TRNA LIGASE, MITOCHONDRIAL"/>
    <property type="match status" value="1"/>
</dbReference>
<keyword evidence="13" id="KW-1185">Reference proteome</keyword>
<reference evidence="12" key="1">
    <citation type="submission" date="2021-01" db="EMBL/GenBank/DDBJ databases">
        <title>Adiantum capillus-veneris genome.</title>
        <authorList>
            <person name="Fang Y."/>
            <person name="Liao Q."/>
        </authorList>
    </citation>
    <scope>NUCLEOTIDE SEQUENCE</scope>
    <source>
        <strain evidence="12">H3</strain>
        <tissue evidence="12">Leaf</tissue>
    </source>
</reference>
<gene>
    <name evidence="12" type="ORF">GOP47_0017625</name>
</gene>
<evidence type="ECO:0000256" key="6">
    <source>
        <dbReference type="ARBA" id="ARBA00022840"/>
    </source>
</evidence>
<comment type="catalytic activity">
    <reaction evidence="10">
        <text>tRNA(Trp) + L-tryptophan + ATP = L-tryptophyl-tRNA(Trp) + AMP + diphosphate + H(+)</text>
        <dbReference type="Rhea" id="RHEA:24080"/>
        <dbReference type="Rhea" id="RHEA-COMP:9671"/>
        <dbReference type="Rhea" id="RHEA-COMP:9705"/>
        <dbReference type="ChEBI" id="CHEBI:15378"/>
        <dbReference type="ChEBI" id="CHEBI:30616"/>
        <dbReference type="ChEBI" id="CHEBI:33019"/>
        <dbReference type="ChEBI" id="CHEBI:57912"/>
        <dbReference type="ChEBI" id="CHEBI:78442"/>
        <dbReference type="ChEBI" id="CHEBI:78535"/>
        <dbReference type="ChEBI" id="CHEBI:456215"/>
        <dbReference type="EC" id="6.1.1.2"/>
    </reaction>
</comment>
<evidence type="ECO:0000256" key="3">
    <source>
        <dbReference type="ARBA" id="ARBA00013161"/>
    </source>
</evidence>
<name>A0A9D4UG60_ADICA</name>
<evidence type="ECO:0000256" key="10">
    <source>
        <dbReference type="ARBA" id="ARBA00049929"/>
    </source>
</evidence>
<dbReference type="CDD" id="cd00806">
    <property type="entry name" value="TrpRS_core"/>
    <property type="match status" value="1"/>
</dbReference>
<dbReference type="GO" id="GO:0005739">
    <property type="term" value="C:mitochondrion"/>
    <property type="evidence" value="ECO:0007669"/>
    <property type="project" value="UniProtKB-SubCell"/>
</dbReference>
<sequence>MALAHLSAPSRLCFSASRLSLKHRLGAASKGPAWVPSDGRITNFISHARLCSALHASNVETMPAQYAALADVAPPALKKRVVSGVQPTGAIHLGNYLGAIRTWVSLQDLYNTLFFIVDLHAITLQHEPEELTNSTKSTAAMYLACGIDPEKASIFVQSHVAAHAELTWLLSCVTPIGWLNKMIQFKEKSRKAGDENVGSGLLTYPVLMASDILLYQCDLVPVGEDQRQHLELARDIAERFNNLYGGRKWKKLGGRGGRIFKVPEAMIPPAAARVMSLTDGTAKMSKSAPSDQSRINMLDNPDTILMKIKRCKTDSVNGMEFDNPERPECNNLLSVYQVVTSKTKQEVAEECKDLSWGQFKPLLTDAVISHLKPIQVRYAEITADPVYIDRILANGEDKAREIADVTLANAYQAMGFLPRQRPVV</sequence>
<dbReference type="Gene3D" id="3.40.50.620">
    <property type="entry name" value="HUPs"/>
    <property type="match status" value="1"/>
</dbReference>
<dbReference type="InterPro" id="IPR001412">
    <property type="entry name" value="aa-tRNA-synth_I_CS"/>
</dbReference>
<evidence type="ECO:0000256" key="7">
    <source>
        <dbReference type="ARBA" id="ARBA00022917"/>
    </source>
</evidence>
<dbReference type="FunFam" id="1.10.240.10:FF:000002">
    <property type="entry name" value="Tryptophan--tRNA ligase"/>
    <property type="match status" value="1"/>
</dbReference>
<dbReference type="InterPro" id="IPR024109">
    <property type="entry name" value="Trp-tRNA-ligase_bac-type"/>
</dbReference>
<dbReference type="InterPro" id="IPR050203">
    <property type="entry name" value="Trp-tRNA_synthetase"/>
</dbReference>
<keyword evidence="7 11" id="KW-0648">Protein biosynthesis</keyword>
<dbReference type="EC" id="6.1.1.2" evidence="3"/>